<dbReference type="GO" id="GO:0070847">
    <property type="term" value="C:core mediator complex"/>
    <property type="evidence" value="ECO:0007669"/>
    <property type="project" value="TreeGrafter"/>
</dbReference>
<dbReference type="EMBL" id="KV700123">
    <property type="protein sequence ID" value="OCF34830.1"/>
    <property type="molecule type" value="Genomic_DNA"/>
</dbReference>
<evidence type="ECO:0000256" key="3">
    <source>
        <dbReference type="ARBA" id="ARBA00019610"/>
    </source>
</evidence>
<evidence type="ECO:0000256" key="1">
    <source>
        <dbReference type="ARBA" id="ARBA00004123"/>
    </source>
</evidence>
<evidence type="ECO:0000313" key="11">
    <source>
        <dbReference type="Proteomes" id="UP000092666"/>
    </source>
</evidence>
<reference evidence="11" key="2">
    <citation type="submission" date="2013-12" db="EMBL/GenBank/DDBJ databases">
        <title>Evolution of pathogenesis and genome organization in the Tremellales.</title>
        <authorList>
            <person name="Cuomo C."/>
            <person name="Litvintseva A."/>
            <person name="Heitman J."/>
            <person name="Chen Y."/>
            <person name="Sun S."/>
            <person name="Springer D."/>
            <person name="Dromer F."/>
            <person name="Young S."/>
            <person name="Zeng Q."/>
            <person name="Chapman S."/>
            <person name="Gujja S."/>
            <person name="Saif S."/>
            <person name="Birren B."/>
        </authorList>
    </citation>
    <scope>NUCLEOTIDE SEQUENCE [LARGE SCALE GENOMIC DNA]</scope>
    <source>
        <strain evidence="11">BCC8398</strain>
    </source>
</reference>
<proteinExistence type="inferred from homology"/>
<dbReference type="OrthoDB" id="10251234at2759"/>
<evidence type="ECO:0000256" key="2">
    <source>
        <dbReference type="ARBA" id="ARBA00005635"/>
    </source>
</evidence>
<evidence type="ECO:0000256" key="8">
    <source>
        <dbReference type="RuleBase" id="RU364140"/>
    </source>
</evidence>
<gene>
    <name evidence="8" type="primary">MED17</name>
    <name evidence="10" type="ORF">I316_03375</name>
</gene>
<reference evidence="10 11" key="1">
    <citation type="submission" date="2013-07" db="EMBL/GenBank/DDBJ databases">
        <title>The Genome Sequence of Cryptococcus heveanensis BCC8398.</title>
        <authorList>
            <consortium name="The Broad Institute Genome Sequencing Platform"/>
            <person name="Cuomo C."/>
            <person name="Litvintseva A."/>
            <person name="Chen Y."/>
            <person name="Heitman J."/>
            <person name="Sun S."/>
            <person name="Springer D."/>
            <person name="Dromer F."/>
            <person name="Young S.K."/>
            <person name="Zeng Q."/>
            <person name="Gargeya S."/>
            <person name="Fitzgerald M."/>
            <person name="Abouelleil A."/>
            <person name="Alvarado L."/>
            <person name="Berlin A.M."/>
            <person name="Chapman S.B."/>
            <person name="Dewar J."/>
            <person name="Goldberg J."/>
            <person name="Griggs A."/>
            <person name="Gujja S."/>
            <person name="Hansen M."/>
            <person name="Howarth C."/>
            <person name="Imamovic A."/>
            <person name="Larimer J."/>
            <person name="McCowan C."/>
            <person name="Murphy C."/>
            <person name="Pearson M."/>
            <person name="Priest M."/>
            <person name="Roberts A."/>
            <person name="Saif S."/>
            <person name="Shea T."/>
            <person name="Sykes S."/>
            <person name="Wortman J."/>
            <person name="Nusbaum C."/>
            <person name="Birren B."/>
        </authorList>
    </citation>
    <scope>NUCLEOTIDE SEQUENCE [LARGE SCALE GENOMIC DNA]</scope>
    <source>
        <strain evidence="10 11">BCC8398</strain>
    </source>
</reference>
<dbReference type="AlphaFoldDB" id="A0A1B9GUW3"/>
<dbReference type="Proteomes" id="UP000092666">
    <property type="component" value="Unassembled WGS sequence"/>
</dbReference>
<keyword evidence="11" id="KW-1185">Reference proteome</keyword>
<dbReference type="GO" id="GO:0006357">
    <property type="term" value="P:regulation of transcription by RNA polymerase II"/>
    <property type="evidence" value="ECO:0007669"/>
    <property type="project" value="InterPro"/>
</dbReference>
<keyword evidence="4 8" id="KW-0805">Transcription regulation</keyword>
<evidence type="ECO:0000256" key="5">
    <source>
        <dbReference type="ARBA" id="ARBA00023163"/>
    </source>
</evidence>
<keyword evidence="8" id="KW-0010">Activator</keyword>
<evidence type="ECO:0000313" key="10">
    <source>
        <dbReference type="EMBL" id="OCF34830.1"/>
    </source>
</evidence>
<dbReference type="STRING" id="1296120.A0A1B9GUW3"/>
<evidence type="ECO:0000256" key="9">
    <source>
        <dbReference type="SAM" id="MobiDB-lite"/>
    </source>
</evidence>
<comment type="similarity">
    <text evidence="2 8">Belongs to the Mediator complex subunit 17 family.</text>
</comment>
<feature type="region of interest" description="Disordered" evidence="9">
    <location>
        <begin position="145"/>
        <end position="204"/>
    </location>
</feature>
<comment type="subunit">
    <text evidence="8">Component of the Mediator complex.</text>
</comment>
<evidence type="ECO:0000256" key="7">
    <source>
        <dbReference type="ARBA" id="ARBA00032014"/>
    </source>
</evidence>
<dbReference type="PANTHER" id="PTHR13114">
    <property type="entry name" value="MEDIATOR OF RNA POLYMERASE II TRANSCRIPTION SUBUNIT 17"/>
    <property type="match status" value="1"/>
</dbReference>
<dbReference type="GO" id="GO:0016592">
    <property type="term" value="C:mediator complex"/>
    <property type="evidence" value="ECO:0007669"/>
    <property type="project" value="InterPro"/>
</dbReference>
<dbReference type="PANTHER" id="PTHR13114:SF7">
    <property type="entry name" value="MEDIATOR OF RNA POLYMERASE II TRANSCRIPTION SUBUNIT 17"/>
    <property type="match status" value="1"/>
</dbReference>
<dbReference type="InterPro" id="IPR019313">
    <property type="entry name" value="Mediator_Med17"/>
</dbReference>
<organism evidence="10 11">
    <name type="scientific">Kwoniella heveanensis BCC8398</name>
    <dbReference type="NCBI Taxonomy" id="1296120"/>
    <lineage>
        <taxon>Eukaryota</taxon>
        <taxon>Fungi</taxon>
        <taxon>Dikarya</taxon>
        <taxon>Basidiomycota</taxon>
        <taxon>Agaricomycotina</taxon>
        <taxon>Tremellomycetes</taxon>
        <taxon>Tremellales</taxon>
        <taxon>Cryptococcaceae</taxon>
        <taxon>Kwoniella</taxon>
    </lineage>
</organism>
<protein>
    <recommendedName>
        <fullName evidence="3 8">Mediator of RNA polymerase II transcription subunit 17</fullName>
    </recommendedName>
    <alternativeName>
        <fullName evidence="7 8">Mediator complex subunit 17</fullName>
    </alternativeName>
</protein>
<comment type="function">
    <text evidence="8">Component of the Mediator complex, a coactivator involved in the regulated transcription of nearly all RNA polymerase II-dependent genes. Mediator functions as a bridge to convey information from gene-specific regulatory proteins to the basal RNA polymerase II transcription machinery. Mediator is recruited to promoters by direct interactions with regulatory proteins and serves as a scaffold for the assembly of a functional preinitiation complex with RNA polymerase II and the general transcription factors.</text>
</comment>
<sequence>MNGTVPPPHAIGKPFDDLRLSLDPATLDRALGKRQVRAIELDGTLAYKEDRTTNDKLTEQLERVWNEYPNGLLDISEDKLKQLPADGLAVEDVSKQGGEVVQRDTTKMMESEDMEQLRSEVYGQLNEARNELWFVLELAKTLSASSSFTSQPPPPPAHAVAGGLNAKKGKQKPPAKVNEGETKRSVAASGPAEPPVLPPGTYTTTPSSIANKQTHAQVHELELVLAAKQQALDECSALIDSAVTELQMMASAGDRFWRDVRTLKDGRGGKDQWAIVPKPDFGRLMGDGAKAKDVIIPYAVDEAPQGMRSRCLAAFDLDPTRQDALTFGARSYLRLRAMLKDVSGGILGSTPVPRDSGTDVRAQMEAAQMEAFDEDLFNELRNEASRVIKNEITPRTVAIPAAGYTLTFELYDTRRPVDTPTSPLCDLVVSSVRLNLLNLHRYRKAYLIGSSTAAERTPPRILQPVIQALRYRQLCNTIESNLNNFARTLNAANIGASTTRDMFGSKALNRVVQKILVGSLGVDGLGGSYKLEIDGCPGVRIDISAPFKTRVALSHASFELTNPDNLSHILSEELSAQILRSANRTIQDCLSDDPAHKDTLFYDELENLVHLGTLGYLRITVPPPFHTVLCHVDPLNVISSDNRQTIQGYDARQGGDLRGWLEEIAIKIRGLEE</sequence>
<dbReference type="Pfam" id="PF10156">
    <property type="entry name" value="Med17"/>
    <property type="match status" value="1"/>
</dbReference>
<accession>A0A1B9GUW3</accession>
<keyword evidence="5 8" id="KW-0804">Transcription</keyword>
<comment type="subcellular location">
    <subcellularLocation>
        <location evidence="1 8">Nucleus</location>
    </subcellularLocation>
</comment>
<keyword evidence="6 8" id="KW-0539">Nucleus</keyword>
<evidence type="ECO:0000256" key="6">
    <source>
        <dbReference type="ARBA" id="ARBA00023242"/>
    </source>
</evidence>
<evidence type="ECO:0000256" key="4">
    <source>
        <dbReference type="ARBA" id="ARBA00023015"/>
    </source>
</evidence>
<dbReference type="GO" id="GO:0003712">
    <property type="term" value="F:transcription coregulator activity"/>
    <property type="evidence" value="ECO:0007669"/>
    <property type="project" value="InterPro"/>
</dbReference>
<name>A0A1B9GUW3_9TREE</name>